<evidence type="ECO:0000313" key="2">
    <source>
        <dbReference type="EMBL" id="KAG0450157.1"/>
    </source>
</evidence>
<keyword evidence="1" id="KW-0472">Membrane</keyword>
<dbReference type="EMBL" id="JADCNM010000135">
    <property type="protein sequence ID" value="KAG0450157.1"/>
    <property type="molecule type" value="Genomic_DNA"/>
</dbReference>
<keyword evidence="1" id="KW-0812">Transmembrane</keyword>
<feature type="transmembrane region" description="Helical" evidence="1">
    <location>
        <begin position="75"/>
        <end position="103"/>
    </location>
</feature>
<dbReference type="Proteomes" id="UP000639772">
    <property type="component" value="Unassembled WGS sequence"/>
</dbReference>
<keyword evidence="1" id="KW-1133">Transmembrane helix</keyword>
<reference evidence="2 3" key="1">
    <citation type="journal article" date="2020" name="Nat. Food">
        <title>A phased Vanilla planifolia genome enables genetic improvement of flavour and production.</title>
        <authorList>
            <person name="Hasing T."/>
            <person name="Tang H."/>
            <person name="Brym M."/>
            <person name="Khazi F."/>
            <person name="Huang T."/>
            <person name="Chambers A.H."/>
        </authorList>
    </citation>
    <scope>NUCLEOTIDE SEQUENCE [LARGE SCALE GENOMIC DNA]</scope>
    <source>
        <tissue evidence="2">Leaf</tissue>
    </source>
</reference>
<comment type="caution">
    <text evidence="2">The sequence shown here is derived from an EMBL/GenBank/DDBJ whole genome shotgun (WGS) entry which is preliminary data.</text>
</comment>
<evidence type="ECO:0000256" key="1">
    <source>
        <dbReference type="SAM" id="Phobius"/>
    </source>
</evidence>
<sequence>MINTAGIIEAQAWNGRESEEPSFLVSLFSSSQPFVPCSYRPSLRSSLGWFFHGSWAQPCRPQTRSRRRGSYPSDLLIFSLSSAANLFATWSLMLSGVLLCPLIEKKRRKESSLQHLRRSRRTWLFRCSLLKK</sequence>
<protein>
    <submittedName>
        <fullName evidence="2">Uncharacterized protein</fullName>
    </submittedName>
</protein>
<organism evidence="2 3">
    <name type="scientific">Vanilla planifolia</name>
    <name type="common">Vanilla</name>
    <dbReference type="NCBI Taxonomy" id="51239"/>
    <lineage>
        <taxon>Eukaryota</taxon>
        <taxon>Viridiplantae</taxon>
        <taxon>Streptophyta</taxon>
        <taxon>Embryophyta</taxon>
        <taxon>Tracheophyta</taxon>
        <taxon>Spermatophyta</taxon>
        <taxon>Magnoliopsida</taxon>
        <taxon>Liliopsida</taxon>
        <taxon>Asparagales</taxon>
        <taxon>Orchidaceae</taxon>
        <taxon>Vanilloideae</taxon>
        <taxon>Vanilleae</taxon>
        <taxon>Vanilla</taxon>
    </lineage>
</organism>
<accession>A0A835U6G2</accession>
<dbReference type="AlphaFoldDB" id="A0A835U6G2"/>
<gene>
    <name evidence="2" type="ORF">HPP92_026906</name>
</gene>
<evidence type="ECO:0000313" key="3">
    <source>
        <dbReference type="Proteomes" id="UP000639772"/>
    </source>
</evidence>
<proteinExistence type="predicted"/>
<name>A0A835U6G2_VANPL</name>